<evidence type="ECO:0000256" key="1">
    <source>
        <dbReference type="SAM" id="MobiDB-lite"/>
    </source>
</evidence>
<reference evidence="2 3" key="1">
    <citation type="submission" date="2024-02" db="EMBL/GenBank/DDBJ databases">
        <title>High-quality chromosome-scale genome assembly of Pensacola bahiagrass (Paspalum notatum Flugge var. saurae).</title>
        <authorList>
            <person name="Vega J.M."/>
            <person name="Podio M."/>
            <person name="Orjuela J."/>
            <person name="Siena L.A."/>
            <person name="Pessino S.C."/>
            <person name="Combes M.C."/>
            <person name="Mariac C."/>
            <person name="Albertini E."/>
            <person name="Pupilli F."/>
            <person name="Ortiz J.P.A."/>
            <person name="Leblanc O."/>
        </authorList>
    </citation>
    <scope>NUCLEOTIDE SEQUENCE [LARGE SCALE GENOMIC DNA]</scope>
    <source>
        <strain evidence="2">R1</strain>
        <tissue evidence="2">Leaf</tissue>
    </source>
</reference>
<accession>A0AAQ3WE71</accession>
<organism evidence="2 3">
    <name type="scientific">Paspalum notatum var. saurae</name>
    <dbReference type="NCBI Taxonomy" id="547442"/>
    <lineage>
        <taxon>Eukaryota</taxon>
        <taxon>Viridiplantae</taxon>
        <taxon>Streptophyta</taxon>
        <taxon>Embryophyta</taxon>
        <taxon>Tracheophyta</taxon>
        <taxon>Spermatophyta</taxon>
        <taxon>Magnoliopsida</taxon>
        <taxon>Liliopsida</taxon>
        <taxon>Poales</taxon>
        <taxon>Poaceae</taxon>
        <taxon>PACMAD clade</taxon>
        <taxon>Panicoideae</taxon>
        <taxon>Andropogonodae</taxon>
        <taxon>Paspaleae</taxon>
        <taxon>Paspalinae</taxon>
        <taxon>Paspalum</taxon>
    </lineage>
</organism>
<dbReference type="EMBL" id="CP144746">
    <property type="protein sequence ID" value="WVZ58511.1"/>
    <property type="molecule type" value="Genomic_DNA"/>
</dbReference>
<feature type="compositionally biased region" description="Basic and acidic residues" evidence="1">
    <location>
        <begin position="91"/>
        <end position="101"/>
    </location>
</feature>
<protein>
    <submittedName>
        <fullName evidence="2">Uncharacterized protein</fullName>
    </submittedName>
</protein>
<sequence>MLGAEPAAKSFFLSTAQDMVRQKDAPQVQRSAENRQIWLSHRVTGQWARSPGSKPVQMLNAPRQVPEGLPHHRSNTWIGEVSNPGHFNPAAKEETQVKING</sequence>
<feature type="region of interest" description="Disordered" evidence="1">
    <location>
        <begin position="79"/>
        <end position="101"/>
    </location>
</feature>
<name>A0AAQ3WE71_PASNO</name>
<evidence type="ECO:0000313" key="2">
    <source>
        <dbReference type="EMBL" id="WVZ58511.1"/>
    </source>
</evidence>
<dbReference type="AlphaFoldDB" id="A0AAQ3WE71"/>
<proteinExistence type="predicted"/>
<dbReference type="Proteomes" id="UP001341281">
    <property type="component" value="Chromosome 02"/>
</dbReference>
<keyword evidence="3" id="KW-1185">Reference proteome</keyword>
<gene>
    <name evidence="2" type="ORF">U9M48_008782</name>
</gene>
<evidence type="ECO:0000313" key="3">
    <source>
        <dbReference type="Proteomes" id="UP001341281"/>
    </source>
</evidence>